<protein>
    <recommendedName>
        <fullName evidence="4">DUF5667 domain-containing protein</fullName>
    </recommendedName>
</protein>
<evidence type="ECO:0000313" key="3">
    <source>
        <dbReference type="Proteomes" id="UP000177803"/>
    </source>
</evidence>
<reference evidence="2 3" key="1">
    <citation type="journal article" date="2016" name="Nat. Commun.">
        <title>Thousands of microbial genomes shed light on interconnected biogeochemical processes in an aquifer system.</title>
        <authorList>
            <person name="Anantharaman K."/>
            <person name="Brown C.T."/>
            <person name="Hug L.A."/>
            <person name="Sharon I."/>
            <person name="Castelle C.J."/>
            <person name="Probst A.J."/>
            <person name="Thomas B.C."/>
            <person name="Singh A."/>
            <person name="Wilkins M.J."/>
            <person name="Karaoz U."/>
            <person name="Brodie E.L."/>
            <person name="Williams K.H."/>
            <person name="Hubbard S.S."/>
            <person name="Banfield J.F."/>
        </authorList>
    </citation>
    <scope>NUCLEOTIDE SEQUENCE [LARGE SCALE GENOMIC DNA]</scope>
</reference>
<comment type="caution">
    <text evidence="2">The sequence shown here is derived from an EMBL/GenBank/DDBJ whole genome shotgun (WGS) entry which is preliminary data.</text>
</comment>
<dbReference type="Proteomes" id="UP000177803">
    <property type="component" value="Unassembled WGS sequence"/>
</dbReference>
<proteinExistence type="predicted"/>
<gene>
    <name evidence="2" type="ORF">A2261_03410</name>
</gene>
<sequence>MKQIAWSLAVMAVLFSFSTSAFAAADGTKPVVSPDVKDEKCEDVVSPCLWRSEFDEGATMVAVPRRPSYQDDVPKFETTARRHERTFEERIAFVDSVPGKYRKKAGACAVLCFVSIGFNAEAKKLADKYGYVDEGGRLKRLAEIETELAQSTARYADADRRFDSGAVKFEVDLVNRLKEEVNKLTASFGQIGPCALKSDPWHCFKVQAKWGEAFVWAKNYLLPKNKGYYATFVKEAAENVCLKQAASYNSAVSLSPKKDMKPLMNQLVDQLRLVDPSVTNYVSVGIGEDGKLHCVPNHNPSK</sequence>
<feature type="signal peptide" evidence="1">
    <location>
        <begin position="1"/>
        <end position="23"/>
    </location>
</feature>
<dbReference type="EMBL" id="MFQR01000072">
    <property type="protein sequence ID" value="OGH83684.1"/>
    <property type="molecule type" value="Genomic_DNA"/>
</dbReference>
<evidence type="ECO:0000256" key="1">
    <source>
        <dbReference type="SAM" id="SignalP"/>
    </source>
</evidence>
<feature type="chain" id="PRO_5009525789" description="DUF5667 domain-containing protein" evidence="1">
    <location>
        <begin position="24"/>
        <end position="302"/>
    </location>
</feature>
<organism evidence="2 3">
    <name type="scientific">Candidatus Magasanikbacteria bacterium RIFOXYA2_FULL_44_8</name>
    <dbReference type="NCBI Taxonomy" id="1798696"/>
    <lineage>
        <taxon>Bacteria</taxon>
        <taxon>Candidatus Magasanikiibacteriota</taxon>
    </lineage>
</organism>
<keyword evidence="1" id="KW-0732">Signal</keyword>
<evidence type="ECO:0008006" key="4">
    <source>
        <dbReference type="Google" id="ProtNLM"/>
    </source>
</evidence>
<evidence type="ECO:0000313" key="2">
    <source>
        <dbReference type="EMBL" id="OGH83684.1"/>
    </source>
</evidence>
<accession>A0A1F6NJ01</accession>
<dbReference type="AlphaFoldDB" id="A0A1F6NJ01"/>
<name>A0A1F6NJ01_9BACT</name>